<reference evidence="2 3" key="1">
    <citation type="submission" date="2018-12" db="EMBL/GenBank/DDBJ databases">
        <title>Draft genome sequence of Embleya hyalina NBRC 13850T.</title>
        <authorList>
            <person name="Komaki H."/>
            <person name="Hosoyama A."/>
            <person name="Kimura A."/>
            <person name="Ichikawa N."/>
            <person name="Tamura T."/>
        </authorList>
    </citation>
    <scope>NUCLEOTIDE SEQUENCE [LARGE SCALE GENOMIC DNA]</scope>
    <source>
        <strain evidence="2 3">NBRC 13850</strain>
    </source>
</reference>
<dbReference type="AlphaFoldDB" id="A0A401Z3Y0"/>
<gene>
    <name evidence="2" type="ORF">EHYA_09320</name>
</gene>
<protein>
    <submittedName>
        <fullName evidence="2">Uncharacterized protein</fullName>
    </submittedName>
</protein>
<evidence type="ECO:0000256" key="1">
    <source>
        <dbReference type="SAM" id="MobiDB-lite"/>
    </source>
</evidence>
<feature type="region of interest" description="Disordered" evidence="1">
    <location>
        <begin position="49"/>
        <end position="79"/>
    </location>
</feature>
<evidence type="ECO:0000313" key="2">
    <source>
        <dbReference type="EMBL" id="GCE01554.1"/>
    </source>
</evidence>
<accession>A0A401Z3Y0</accession>
<keyword evidence="3" id="KW-1185">Reference proteome</keyword>
<sequence length="79" mass="9058">MAEYWEPGTLRVSLELTWTTTGRTERFSADAVITEVTEAEDLIRQAAEAAYEGRGGSRPKHRTPDGHYMYTGRVERRLR</sequence>
<comment type="caution">
    <text evidence="2">The sequence shown here is derived from an EMBL/GenBank/DDBJ whole genome shotgun (WGS) entry which is preliminary data.</text>
</comment>
<dbReference type="EMBL" id="BIFH01000050">
    <property type="protein sequence ID" value="GCE01554.1"/>
    <property type="molecule type" value="Genomic_DNA"/>
</dbReference>
<organism evidence="2 3">
    <name type="scientific">Embleya hyalina</name>
    <dbReference type="NCBI Taxonomy" id="516124"/>
    <lineage>
        <taxon>Bacteria</taxon>
        <taxon>Bacillati</taxon>
        <taxon>Actinomycetota</taxon>
        <taxon>Actinomycetes</taxon>
        <taxon>Kitasatosporales</taxon>
        <taxon>Streptomycetaceae</taxon>
        <taxon>Embleya</taxon>
    </lineage>
</organism>
<dbReference type="Proteomes" id="UP000286931">
    <property type="component" value="Unassembled WGS sequence"/>
</dbReference>
<evidence type="ECO:0000313" key="3">
    <source>
        <dbReference type="Proteomes" id="UP000286931"/>
    </source>
</evidence>
<proteinExistence type="predicted"/>
<dbReference type="RefSeq" id="WP_126643175.1">
    <property type="nucleotide sequence ID" value="NZ_BIFH01000050.1"/>
</dbReference>
<name>A0A401Z3Y0_9ACTN</name>